<dbReference type="InterPro" id="IPR002509">
    <property type="entry name" value="NODB_dom"/>
</dbReference>
<dbReference type="PANTHER" id="PTHR47561">
    <property type="entry name" value="POLYSACCHARIDE DEACETYLASE FAMILY PROTEIN (AFU_ORTHOLOGUE AFUA_6G05030)"/>
    <property type="match status" value="1"/>
</dbReference>
<keyword evidence="3" id="KW-1185">Reference proteome</keyword>
<feature type="domain" description="NodB homology" evidence="1">
    <location>
        <begin position="30"/>
        <end position="276"/>
    </location>
</feature>
<dbReference type="AlphaFoldDB" id="A0A8H3WB88"/>
<protein>
    <submittedName>
        <fullName evidence="2">Arp2 3 complex subunit arc16</fullName>
    </submittedName>
</protein>
<comment type="caution">
    <text evidence="2">The sequence shown here is derived from an EMBL/GenBank/DDBJ whole genome shotgun (WGS) entry which is preliminary data.</text>
</comment>
<organism evidence="2 3">
    <name type="scientific">Colletotrichum asianum</name>
    <dbReference type="NCBI Taxonomy" id="702518"/>
    <lineage>
        <taxon>Eukaryota</taxon>
        <taxon>Fungi</taxon>
        <taxon>Dikarya</taxon>
        <taxon>Ascomycota</taxon>
        <taxon>Pezizomycotina</taxon>
        <taxon>Sordariomycetes</taxon>
        <taxon>Hypocreomycetidae</taxon>
        <taxon>Glomerellales</taxon>
        <taxon>Glomerellaceae</taxon>
        <taxon>Colletotrichum</taxon>
        <taxon>Colletotrichum gloeosporioides species complex</taxon>
    </lineage>
</organism>
<dbReference type="Gene3D" id="3.20.20.370">
    <property type="entry name" value="Glycoside hydrolase/deacetylase"/>
    <property type="match status" value="1"/>
</dbReference>
<dbReference type="GO" id="GO:0016810">
    <property type="term" value="F:hydrolase activity, acting on carbon-nitrogen (but not peptide) bonds"/>
    <property type="evidence" value="ECO:0007669"/>
    <property type="project" value="InterPro"/>
</dbReference>
<dbReference type="EMBL" id="WOWK01000048">
    <property type="protein sequence ID" value="KAF0323839.1"/>
    <property type="molecule type" value="Genomic_DNA"/>
</dbReference>
<dbReference type="Pfam" id="PF01522">
    <property type="entry name" value="Polysacc_deac_1"/>
    <property type="match status" value="1"/>
</dbReference>
<dbReference type="InterPro" id="IPR011330">
    <property type="entry name" value="Glyco_hydro/deAcase_b/a-brl"/>
</dbReference>
<dbReference type="PROSITE" id="PS51677">
    <property type="entry name" value="NODB"/>
    <property type="match status" value="1"/>
</dbReference>
<accession>A0A8H3WB88</accession>
<evidence type="ECO:0000313" key="3">
    <source>
        <dbReference type="Proteomes" id="UP000434172"/>
    </source>
</evidence>
<gene>
    <name evidence="2" type="ORF">GQ607_008811</name>
</gene>
<dbReference type="CDD" id="cd10938">
    <property type="entry name" value="CE4_HpPgdA_like"/>
    <property type="match status" value="1"/>
</dbReference>
<dbReference type="OrthoDB" id="3162524at2759"/>
<sequence length="307" mass="35344">MAPKALCYFSVDIDAVCGWIGSYGGEESVSDISRGYFAGTVGVRRLLDLFKKYNIKTTWFIPGHTLETFPEECALIRDAGHEISLHGYSHENPKEMTVEQQRVVLDKTYRLVTEFCDKPPRGSVVPWWETPKEGAELMLEYGLEYDHSFSHHDAIPYWLRVGDEWTNIDYSKHPDTWMKPLVRGEETGLVEIPASWYLDDLPPMMFIKNMQNSHGWVHPSVVEDLWKDHFDFFYENYDNFCFPVTIHPDVSGHPHALKMLERVIQYLMTKPGVEFVKMEDICDEFKSHSSPPVGAKMPAEAGSILKC</sequence>
<dbReference type="Proteomes" id="UP000434172">
    <property type="component" value="Unassembled WGS sequence"/>
</dbReference>
<name>A0A8H3WB88_9PEZI</name>
<evidence type="ECO:0000313" key="2">
    <source>
        <dbReference type="EMBL" id="KAF0323839.1"/>
    </source>
</evidence>
<dbReference type="GO" id="GO:0005975">
    <property type="term" value="P:carbohydrate metabolic process"/>
    <property type="evidence" value="ECO:0007669"/>
    <property type="project" value="InterPro"/>
</dbReference>
<proteinExistence type="predicted"/>
<reference evidence="2 3" key="1">
    <citation type="submission" date="2019-12" db="EMBL/GenBank/DDBJ databases">
        <title>A genome sequence resource for the geographically widespread anthracnose pathogen Colletotrichum asianum.</title>
        <authorList>
            <person name="Meng Y."/>
        </authorList>
    </citation>
    <scope>NUCLEOTIDE SEQUENCE [LARGE SCALE GENOMIC DNA]</scope>
    <source>
        <strain evidence="2 3">ICMP 18580</strain>
    </source>
</reference>
<dbReference type="SUPFAM" id="SSF88713">
    <property type="entry name" value="Glycoside hydrolase/deacetylase"/>
    <property type="match status" value="1"/>
</dbReference>
<dbReference type="InterPro" id="IPR037950">
    <property type="entry name" value="PgdA-like"/>
</dbReference>
<dbReference type="PANTHER" id="PTHR47561:SF1">
    <property type="entry name" value="POLYSACCHARIDE DEACETYLASE FAMILY PROTEIN (AFU_ORTHOLOGUE AFUA_6G05030)"/>
    <property type="match status" value="1"/>
</dbReference>
<evidence type="ECO:0000259" key="1">
    <source>
        <dbReference type="PROSITE" id="PS51677"/>
    </source>
</evidence>